<protein>
    <submittedName>
        <fullName evidence="1">Uncharacterized protein</fullName>
    </submittedName>
</protein>
<accession>A0ABD6ESK2</accession>
<dbReference type="Proteomes" id="UP001608902">
    <property type="component" value="Unassembled WGS sequence"/>
</dbReference>
<keyword evidence="2" id="KW-1185">Reference proteome</keyword>
<name>A0ABD6ESK2_9BILA</name>
<gene>
    <name evidence="1" type="ORF">AB6A40_006717</name>
</gene>
<sequence length="140" mass="15015">MCATLWWRPEVVSAGFIVTGGRMGDAVLFSGPELVSKNHTVRSMHQILPSDFCAHCCSENSVWCGFCRQAVSSSKKNRNEYQRALDIVSAVTARCVVGEHAGVLGISININNKLNPVPSVAAARATNASSVTLVAFRHAV</sequence>
<evidence type="ECO:0000313" key="1">
    <source>
        <dbReference type="EMBL" id="MFH4980008.1"/>
    </source>
</evidence>
<comment type="caution">
    <text evidence="1">The sequence shown here is derived from an EMBL/GenBank/DDBJ whole genome shotgun (WGS) entry which is preliminary data.</text>
</comment>
<reference evidence="1 2" key="1">
    <citation type="submission" date="2024-08" db="EMBL/GenBank/DDBJ databases">
        <title>Gnathostoma spinigerum genome.</title>
        <authorList>
            <person name="Gonzalez-Bertolin B."/>
            <person name="Monzon S."/>
            <person name="Zaballos A."/>
            <person name="Jimenez P."/>
            <person name="Dekumyoy P."/>
            <person name="Varona S."/>
            <person name="Cuesta I."/>
            <person name="Sumanam S."/>
            <person name="Adisakwattana P."/>
            <person name="Gasser R.B."/>
            <person name="Hernandez-Gonzalez A."/>
            <person name="Young N.D."/>
            <person name="Perteguer M.J."/>
        </authorList>
    </citation>
    <scope>NUCLEOTIDE SEQUENCE [LARGE SCALE GENOMIC DNA]</scope>
    <source>
        <strain evidence="1">AL3</strain>
        <tissue evidence="1">Liver</tissue>
    </source>
</reference>
<proteinExistence type="predicted"/>
<organism evidence="1 2">
    <name type="scientific">Gnathostoma spinigerum</name>
    <dbReference type="NCBI Taxonomy" id="75299"/>
    <lineage>
        <taxon>Eukaryota</taxon>
        <taxon>Metazoa</taxon>
        <taxon>Ecdysozoa</taxon>
        <taxon>Nematoda</taxon>
        <taxon>Chromadorea</taxon>
        <taxon>Rhabditida</taxon>
        <taxon>Spirurina</taxon>
        <taxon>Gnathostomatomorpha</taxon>
        <taxon>Gnathostomatoidea</taxon>
        <taxon>Gnathostomatidae</taxon>
        <taxon>Gnathostoma</taxon>
    </lineage>
</organism>
<evidence type="ECO:0000313" key="2">
    <source>
        <dbReference type="Proteomes" id="UP001608902"/>
    </source>
</evidence>
<dbReference type="AlphaFoldDB" id="A0ABD6ESK2"/>
<dbReference type="EMBL" id="JBGFUD010004925">
    <property type="protein sequence ID" value="MFH4980008.1"/>
    <property type="molecule type" value="Genomic_DNA"/>
</dbReference>